<keyword evidence="6" id="KW-0442">Lipid degradation</keyword>
<dbReference type="PANTHER" id="PTHR45650">
    <property type="entry name" value="GDSL-LIKE LIPASE/ACYLHYDROLASE-RELATED"/>
    <property type="match status" value="1"/>
</dbReference>
<evidence type="ECO:0000256" key="7">
    <source>
        <dbReference type="ARBA" id="ARBA00023098"/>
    </source>
</evidence>
<comment type="similarity">
    <text evidence="2">Belongs to the 'GDSL' lipolytic enzyme family.</text>
</comment>
<dbReference type="Proteomes" id="UP000631114">
    <property type="component" value="Unassembled WGS sequence"/>
</dbReference>
<keyword evidence="4" id="KW-0732">Signal</keyword>
<keyword evidence="10" id="KW-1185">Reference proteome</keyword>
<evidence type="ECO:0000256" key="2">
    <source>
        <dbReference type="ARBA" id="ARBA00008668"/>
    </source>
</evidence>
<evidence type="ECO:0000313" key="9">
    <source>
        <dbReference type="EMBL" id="KAF9617872.1"/>
    </source>
</evidence>
<dbReference type="GO" id="GO:0016042">
    <property type="term" value="P:lipid catabolic process"/>
    <property type="evidence" value="ECO:0007669"/>
    <property type="project" value="UniProtKB-KW"/>
</dbReference>
<comment type="caution">
    <text evidence="9">The sequence shown here is derived from an EMBL/GenBank/DDBJ whole genome shotgun (WGS) entry which is preliminary data.</text>
</comment>
<keyword evidence="8" id="KW-0472">Membrane</keyword>
<evidence type="ECO:0000256" key="5">
    <source>
        <dbReference type="ARBA" id="ARBA00022801"/>
    </source>
</evidence>
<organism evidence="9 10">
    <name type="scientific">Coptis chinensis</name>
    <dbReference type="NCBI Taxonomy" id="261450"/>
    <lineage>
        <taxon>Eukaryota</taxon>
        <taxon>Viridiplantae</taxon>
        <taxon>Streptophyta</taxon>
        <taxon>Embryophyta</taxon>
        <taxon>Tracheophyta</taxon>
        <taxon>Spermatophyta</taxon>
        <taxon>Magnoliopsida</taxon>
        <taxon>Ranunculales</taxon>
        <taxon>Ranunculaceae</taxon>
        <taxon>Coptidoideae</taxon>
        <taxon>Coptis</taxon>
    </lineage>
</organism>
<name>A0A835M658_9MAGN</name>
<keyword evidence="8" id="KW-1133">Transmembrane helix</keyword>
<evidence type="ECO:0000256" key="4">
    <source>
        <dbReference type="ARBA" id="ARBA00022729"/>
    </source>
</evidence>
<dbReference type="InterPro" id="IPR051238">
    <property type="entry name" value="GDSL_esterase/lipase"/>
</dbReference>
<evidence type="ECO:0000256" key="8">
    <source>
        <dbReference type="SAM" id="Phobius"/>
    </source>
</evidence>
<dbReference type="GO" id="GO:0005576">
    <property type="term" value="C:extracellular region"/>
    <property type="evidence" value="ECO:0007669"/>
    <property type="project" value="UniProtKB-SubCell"/>
</dbReference>
<dbReference type="Pfam" id="PF00657">
    <property type="entry name" value="Lipase_GDSL"/>
    <property type="match status" value="1"/>
</dbReference>
<dbReference type="InterPro" id="IPR001087">
    <property type="entry name" value="GDSL"/>
</dbReference>
<sequence>MPNIIHSGYKYLTPLSKLLYLLHMDIFLLLFMFVTMPSPTLGSSQIPAMFVFGDSLVDPGNNNQLKTLAKANYPPNGIDFPLGATGRFCNGATIADHLGNLLGLDLIPAFNNPSTIGSNIMQGVNFASSSAGILNDTGNHIGQNFPLFQQVQNFGENILPELKSPTLNSDTTFKDYLAESLFFSNIGNNDFLNRHLLPPNYPLNRDIPPEFYDMLVNEYSILLEKLYSYGARKFLVTGLAPLGCLPIVIALYSKDTNQCYEHHNEVSRKFSAMINIMVQHLNQDLPGASLLYWDIYTATRQIIDNPSQYGREANVKFAKV</sequence>
<dbReference type="Gene3D" id="3.40.50.1110">
    <property type="entry name" value="SGNH hydrolase"/>
    <property type="match status" value="1"/>
</dbReference>
<dbReference type="PANTHER" id="PTHR45650:SF8">
    <property type="entry name" value="GDSL ESTERASE_LIPASE"/>
    <property type="match status" value="1"/>
</dbReference>
<evidence type="ECO:0000256" key="6">
    <source>
        <dbReference type="ARBA" id="ARBA00022963"/>
    </source>
</evidence>
<dbReference type="GO" id="GO:0016788">
    <property type="term" value="F:hydrolase activity, acting on ester bonds"/>
    <property type="evidence" value="ECO:0007669"/>
    <property type="project" value="InterPro"/>
</dbReference>
<keyword evidence="3" id="KW-0964">Secreted</keyword>
<comment type="subcellular location">
    <subcellularLocation>
        <location evidence="1">Secreted</location>
    </subcellularLocation>
</comment>
<evidence type="ECO:0008006" key="11">
    <source>
        <dbReference type="Google" id="ProtNLM"/>
    </source>
</evidence>
<feature type="transmembrane region" description="Helical" evidence="8">
    <location>
        <begin position="18"/>
        <end position="36"/>
    </location>
</feature>
<dbReference type="InterPro" id="IPR036514">
    <property type="entry name" value="SGNH_hydro_sf"/>
</dbReference>
<keyword evidence="8" id="KW-0812">Transmembrane</keyword>
<evidence type="ECO:0000313" key="10">
    <source>
        <dbReference type="Proteomes" id="UP000631114"/>
    </source>
</evidence>
<dbReference type="AlphaFoldDB" id="A0A835M658"/>
<accession>A0A835M658</accession>
<evidence type="ECO:0000256" key="3">
    <source>
        <dbReference type="ARBA" id="ARBA00022525"/>
    </source>
</evidence>
<keyword evidence="5" id="KW-0378">Hydrolase</keyword>
<evidence type="ECO:0000256" key="1">
    <source>
        <dbReference type="ARBA" id="ARBA00004613"/>
    </source>
</evidence>
<dbReference type="CDD" id="cd01837">
    <property type="entry name" value="SGNH_plant_lipase_like"/>
    <property type="match status" value="1"/>
</dbReference>
<protein>
    <recommendedName>
        <fullName evidence="11">GDSL esterase/lipase</fullName>
    </recommendedName>
</protein>
<dbReference type="OrthoDB" id="1600564at2759"/>
<gene>
    <name evidence="9" type="ORF">IFM89_039091</name>
</gene>
<proteinExistence type="inferred from homology"/>
<dbReference type="InterPro" id="IPR035669">
    <property type="entry name" value="SGNH_plant_lipase-like"/>
</dbReference>
<reference evidence="9 10" key="1">
    <citation type="submission" date="2020-10" db="EMBL/GenBank/DDBJ databases">
        <title>The Coptis chinensis genome and diversification of protoberbering-type alkaloids.</title>
        <authorList>
            <person name="Wang B."/>
            <person name="Shu S."/>
            <person name="Song C."/>
            <person name="Liu Y."/>
        </authorList>
    </citation>
    <scope>NUCLEOTIDE SEQUENCE [LARGE SCALE GENOMIC DNA]</scope>
    <source>
        <strain evidence="9">HL-2020</strain>
        <tissue evidence="9">Leaf</tissue>
    </source>
</reference>
<dbReference type="EMBL" id="JADFTS010000003">
    <property type="protein sequence ID" value="KAF9617872.1"/>
    <property type="molecule type" value="Genomic_DNA"/>
</dbReference>
<keyword evidence="7" id="KW-0443">Lipid metabolism</keyword>